<evidence type="ECO:0000256" key="1">
    <source>
        <dbReference type="ARBA" id="ARBA00004651"/>
    </source>
</evidence>
<comment type="similarity">
    <text evidence="2 10">Belongs to the binding-protein-dependent transport system permease family. MalFG subfamily.</text>
</comment>
<evidence type="ECO:0000256" key="10">
    <source>
        <dbReference type="RuleBase" id="RU367050"/>
    </source>
</evidence>
<dbReference type="GO" id="GO:1990060">
    <property type="term" value="C:maltose transport complex"/>
    <property type="evidence" value="ECO:0007669"/>
    <property type="project" value="TreeGrafter"/>
</dbReference>
<evidence type="ECO:0000259" key="11">
    <source>
        <dbReference type="PROSITE" id="PS50928"/>
    </source>
</evidence>
<dbReference type="GO" id="GO:0042956">
    <property type="term" value="P:maltodextrin transmembrane transport"/>
    <property type="evidence" value="ECO:0007669"/>
    <property type="project" value="TreeGrafter"/>
</dbReference>
<dbReference type="OrthoDB" id="9778687at2"/>
<comment type="subcellular location">
    <subcellularLocation>
        <location evidence="1 9">Cell membrane</location>
        <topology evidence="1 9">Multi-pass membrane protein</topology>
    </subcellularLocation>
</comment>
<feature type="transmembrane region" description="Helical" evidence="9">
    <location>
        <begin position="12"/>
        <end position="37"/>
    </location>
</feature>
<dbReference type="PANTHER" id="PTHR47314:SF1">
    <property type="entry name" value="MALTOSE_MALTODEXTRIN TRANSPORT SYSTEM PERMEASE PROTEIN MALF"/>
    <property type="match status" value="1"/>
</dbReference>
<evidence type="ECO:0000256" key="2">
    <source>
        <dbReference type="ARBA" id="ARBA00009047"/>
    </source>
</evidence>
<reference evidence="12 13" key="1">
    <citation type="submission" date="2018-07" db="EMBL/GenBank/DDBJ databases">
        <title>Lottiidibacillus patelloidae gen. nov., sp. nov., isolated from the intestinal tract of a marine limpet and the reclassification of B. taeanensis BH030017T, B. algicola KMM 3737T and B. hwajinpoensis SW-72T as genus Lottiidibacillus.</title>
        <authorList>
            <person name="Liu R."/>
            <person name="Huang Z."/>
        </authorList>
    </citation>
    <scope>NUCLEOTIDE SEQUENCE [LARGE SCALE GENOMIC DNA]</scope>
    <source>
        <strain evidence="12 13">BH030017</strain>
    </source>
</reference>
<dbReference type="GO" id="GO:0015423">
    <property type="term" value="F:ABC-type maltose transporter activity"/>
    <property type="evidence" value="ECO:0007669"/>
    <property type="project" value="TreeGrafter"/>
</dbReference>
<evidence type="ECO:0000256" key="9">
    <source>
        <dbReference type="RuleBase" id="RU363032"/>
    </source>
</evidence>
<feature type="transmembrane region" description="Helical" evidence="9">
    <location>
        <begin position="171"/>
        <end position="195"/>
    </location>
</feature>
<evidence type="ECO:0000313" key="12">
    <source>
        <dbReference type="EMBL" id="RBW68409.1"/>
    </source>
</evidence>
<dbReference type="PROSITE" id="PS50928">
    <property type="entry name" value="ABC_TM1"/>
    <property type="match status" value="1"/>
</dbReference>
<dbReference type="Gene3D" id="1.10.3720.10">
    <property type="entry name" value="MetI-like"/>
    <property type="match status" value="1"/>
</dbReference>
<feature type="transmembrane region" description="Helical" evidence="9">
    <location>
        <begin position="107"/>
        <end position="133"/>
    </location>
</feature>
<dbReference type="PANTHER" id="PTHR47314">
    <property type="entry name" value="MALTOSE/MALTODEXTRIN TRANSPORT SYSTEM PERMEASE PROTEIN MALF"/>
    <property type="match status" value="1"/>
</dbReference>
<dbReference type="FunFam" id="1.10.3720.10:FF:000036">
    <property type="entry name" value="Maltodextrin ABC transporter, permease protein"/>
    <property type="match status" value="1"/>
</dbReference>
<comment type="caution">
    <text evidence="12">The sequence shown here is derived from an EMBL/GenBank/DDBJ whole genome shotgun (WGS) entry which is preliminary data.</text>
</comment>
<organism evidence="12 13">
    <name type="scientific">Bacillus taeanensis</name>
    <dbReference type="NCBI Taxonomy" id="273032"/>
    <lineage>
        <taxon>Bacteria</taxon>
        <taxon>Bacillati</taxon>
        <taxon>Bacillota</taxon>
        <taxon>Bacilli</taxon>
        <taxon>Bacillales</taxon>
        <taxon>Bacillaceae</taxon>
        <taxon>Bacillus</taxon>
    </lineage>
</organism>
<feature type="transmembrane region" description="Helical" evidence="9">
    <location>
        <begin position="207"/>
        <end position="231"/>
    </location>
</feature>
<keyword evidence="6 9" id="KW-0812">Transmembrane</keyword>
<dbReference type="AlphaFoldDB" id="A0A366XUG3"/>
<evidence type="ECO:0000256" key="6">
    <source>
        <dbReference type="ARBA" id="ARBA00022692"/>
    </source>
</evidence>
<dbReference type="InterPro" id="IPR035906">
    <property type="entry name" value="MetI-like_sf"/>
</dbReference>
<keyword evidence="7 9" id="KW-1133">Transmembrane helix</keyword>
<proteinExistence type="inferred from homology"/>
<dbReference type="InterPro" id="IPR000515">
    <property type="entry name" value="MetI-like"/>
</dbReference>
<evidence type="ECO:0000256" key="4">
    <source>
        <dbReference type="ARBA" id="ARBA00022475"/>
    </source>
</evidence>
<evidence type="ECO:0000256" key="7">
    <source>
        <dbReference type="ARBA" id="ARBA00022989"/>
    </source>
</evidence>
<comment type="function">
    <text evidence="10">Part of the ABC transporter complex MalEFGK involved in maltose/maltodextrin import. Probably responsible for the translocation of the substrate across the membrane.</text>
</comment>
<evidence type="ECO:0000256" key="5">
    <source>
        <dbReference type="ARBA" id="ARBA00022597"/>
    </source>
</evidence>
<keyword evidence="8 9" id="KW-0472">Membrane</keyword>
<dbReference type="CDD" id="cd06261">
    <property type="entry name" value="TM_PBP2"/>
    <property type="match status" value="1"/>
</dbReference>
<evidence type="ECO:0000256" key="8">
    <source>
        <dbReference type="ARBA" id="ARBA00023136"/>
    </source>
</evidence>
<feature type="transmembrane region" description="Helical" evidence="9">
    <location>
        <begin position="57"/>
        <end position="75"/>
    </location>
</feature>
<name>A0A366XUG3_9BACI</name>
<sequence>MGQVYNRRFIKGLIFLILFAAFFIVFANFLNIGYWGLMTLGEIPKLDDSRVLLSQGILALILTAFALTFYTANIIDAHKDAKKIQQGWSIPNLREGFKDAWDTGFPYLLVGPGLFLLIFVVIFPLLFMVFLAFTDYNLYNAPPKNLLSWVGFDNFAALLTVPIWRTTFVNVFSWTIVWTLVATTLQIALALFLAILVNDPRVKFKRLIRTVIILPWAVPGFVTILIFAALFNDKFGAINRDILIPLIGTGLPWMTDPFWAKIALIGIQVWLGFPFVFALFTGILQSISADWYEAADMDGASRWQKFRNITFPHVMFATAPLLIMQYAGNFNNFNIIYLFNEGGPAVRGQNAGGTDILISWVYGLTFETQNYNMAASISIIIGLMVAGFAFYQFRRTRSFKEEEEV</sequence>
<keyword evidence="3 9" id="KW-0813">Transport</keyword>
<evidence type="ECO:0000256" key="3">
    <source>
        <dbReference type="ARBA" id="ARBA00022448"/>
    </source>
</evidence>
<keyword evidence="5 10" id="KW-0762">Sugar transport</keyword>
<dbReference type="RefSeq" id="WP_113807308.1">
    <property type="nucleotide sequence ID" value="NZ_QOCW01000021.1"/>
</dbReference>
<feature type="transmembrane region" description="Helical" evidence="9">
    <location>
        <begin position="309"/>
        <end position="328"/>
    </location>
</feature>
<keyword evidence="4 10" id="KW-1003">Cell membrane</keyword>
<feature type="transmembrane region" description="Helical" evidence="9">
    <location>
        <begin position="258"/>
        <end position="280"/>
    </location>
</feature>
<dbReference type="Pfam" id="PF00528">
    <property type="entry name" value="BPD_transp_1"/>
    <property type="match status" value="1"/>
</dbReference>
<evidence type="ECO:0000313" key="13">
    <source>
        <dbReference type="Proteomes" id="UP000253314"/>
    </source>
</evidence>
<feature type="transmembrane region" description="Helical" evidence="9">
    <location>
        <begin position="371"/>
        <end position="391"/>
    </location>
</feature>
<dbReference type="SUPFAM" id="SSF161098">
    <property type="entry name" value="MetI-like"/>
    <property type="match status" value="1"/>
</dbReference>
<keyword evidence="13" id="KW-1185">Reference proteome</keyword>
<accession>A0A366XUG3</accession>
<dbReference type="EMBL" id="QOCW01000021">
    <property type="protein sequence ID" value="RBW68409.1"/>
    <property type="molecule type" value="Genomic_DNA"/>
</dbReference>
<dbReference type="Proteomes" id="UP000253314">
    <property type="component" value="Unassembled WGS sequence"/>
</dbReference>
<gene>
    <name evidence="12" type="ORF">DS031_17230</name>
</gene>
<feature type="domain" description="ABC transmembrane type-1" evidence="11">
    <location>
        <begin position="172"/>
        <end position="392"/>
    </location>
</feature>
<protein>
    <recommendedName>
        <fullName evidence="10">Maltose/maltodextrin transport system permease protein</fullName>
    </recommendedName>
</protein>
<dbReference type="SUPFAM" id="SSF160964">
    <property type="entry name" value="MalF N-terminal region-like"/>
    <property type="match status" value="1"/>
</dbReference>